<accession>A0A4C1WM59</accession>
<feature type="compositionally biased region" description="Basic and acidic residues" evidence="1">
    <location>
        <begin position="20"/>
        <end position="31"/>
    </location>
</feature>
<gene>
    <name evidence="2" type="ORF">EVAR_42753_1</name>
</gene>
<sequence>MNEFGSVTCERAVRRGNRAHAPDRRSARENSRVSSGIPRLLHARRGRCARPLHEITFQGSSVKGTTTERRNNKRTRKLLSRPEVGGQRRVSGHGAARDAREAR</sequence>
<dbReference type="AlphaFoldDB" id="A0A4C1WM59"/>
<proteinExistence type="predicted"/>
<reference evidence="2 3" key="1">
    <citation type="journal article" date="2019" name="Commun. Biol.">
        <title>The bagworm genome reveals a unique fibroin gene that provides high tensile strength.</title>
        <authorList>
            <person name="Kono N."/>
            <person name="Nakamura H."/>
            <person name="Ohtoshi R."/>
            <person name="Tomita M."/>
            <person name="Numata K."/>
            <person name="Arakawa K."/>
        </authorList>
    </citation>
    <scope>NUCLEOTIDE SEQUENCE [LARGE SCALE GENOMIC DNA]</scope>
</reference>
<evidence type="ECO:0000256" key="1">
    <source>
        <dbReference type="SAM" id="MobiDB-lite"/>
    </source>
</evidence>
<comment type="caution">
    <text evidence="2">The sequence shown here is derived from an EMBL/GenBank/DDBJ whole genome shotgun (WGS) entry which is preliminary data.</text>
</comment>
<evidence type="ECO:0000313" key="2">
    <source>
        <dbReference type="EMBL" id="GBP51572.1"/>
    </source>
</evidence>
<evidence type="ECO:0000313" key="3">
    <source>
        <dbReference type="Proteomes" id="UP000299102"/>
    </source>
</evidence>
<feature type="region of interest" description="Disordered" evidence="1">
    <location>
        <begin position="1"/>
        <end position="103"/>
    </location>
</feature>
<dbReference type="Proteomes" id="UP000299102">
    <property type="component" value="Unassembled WGS sequence"/>
</dbReference>
<name>A0A4C1WM59_EUMVA</name>
<organism evidence="2 3">
    <name type="scientific">Eumeta variegata</name>
    <name type="common">Bagworm moth</name>
    <name type="synonym">Eumeta japonica</name>
    <dbReference type="NCBI Taxonomy" id="151549"/>
    <lineage>
        <taxon>Eukaryota</taxon>
        <taxon>Metazoa</taxon>
        <taxon>Ecdysozoa</taxon>
        <taxon>Arthropoda</taxon>
        <taxon>Hexapoda</taxon>
        <taxon>Insecta</taxon>
        <taxon>Pterygota</taxon>
        <taxon>Neoptera</taxon>
        <taxon>Endopterygota</taxon>
        <taxon>Lepidoptera</taxon>
        <taxon>Glossata</taxon>
        <taxon>Ditrysia</taxon>
        <taxon>Tineoidea</taxon>
        <taxon>Psychidae</taxon>
        <taxon>Oiketicinae</taxon>
        <taxon>Eumeta</taxon>
    </lineage>
</organism>
<feature type="compositionally biased region" description="Basic residues" evidence="1">
    <location>
        <begin position="41"/>
        <end position="50"/>
    </location>
</feature>
<dbReference type="EMBL" id="BGZK01000584">
    <property type="protein sequence ID" value="GBP51572.1"/>
    <property type="molecule type" value="Genomic_DNA"/>
</dbReference>
<keyword evidence="3" id="KW-1185">Reference proteome</keyword>
<protein>
    <submittedName>
        <fullName evidence="2">Uncharacterized protein</fullName>
    </submittedName>
</protein>